<reference evidence="1 2" key="1">
    <citation type="submission" date="2019-09" db="EMBL/GenBank/DDBJ databases">
        <title>Bacillus ochoae sp. nov., Paenibacillus whitsoniae sp. nov., Paenibacillus spiritus sp. nov. Isolated from the Mars Exploration Rover during spacecraft assembly.</title>
        <authorList>
            <person name="Seuylemezian A."/>
            <person name="Vaishampayan P."/>
        </authorList>
    </citation>
    <scope>NUCLEOTIDE SEQUENCE [LARGE SCALE GENOMIC DNA]</scope>
    <source>
        <strain evidence="1 2">MER_111</strain>
    </source>
</reference>
<name>A0A5J5GAK3_9BACL</name>
<proteinExistence type="predicted"/>
<evidence type="ECO:0000313" key="2">
    <source>
        <dbReference type="Proteomes" id="UP000367750"/>
    </source>
</evidence>
<sequence>MIPSLYHYYEASLGPFRNLSDLEPEEAEAVLEELRLRGTSFAGQRTPDYLAVRRSLETAAREQFIRKGGRPLRSRPHYMTLGECPWLLDWYEDGRQLDLSVGDFEEDRISFTYGDLFPTMRYRDGKPYRGQIYTLKEITGLMDVYGLPQVWNPHGAGGPERYIEVQIWDDRPLANRLKTL</sequence>
<accession>A0A5J5GAK3</accession>
<organism evidence="1 2">
    <name type="scientific">Paenibacillus spiritus</name>
    <dbReference type="NCBI Taxonomy" id="2496557"/>
    <lineage>
        <taxon>Bacteria</taxon>
        <taxon>Bacillati</taxon>
        <taxon>Bacillota</taxon>
        <taxon>Bacilli</taxon>
        <taxon>Bacillales</taxon>
        <taxon>Paenibacillaceae</taxon>
        <taxon>Paenibacillus</taxon>
    </lineage>
</organism>
<dbReference type="Proteomes" id="UP000367750">
    <property type="component" value="Unassembled WGS sequence"/>
</dbReference>
<dbReference type="EMBL" id="VYKK01000012">
    <property type="protein sequence ID" value="KAA9004842.1"/>
    <property type="molecule type" value="Genomic_DNA"/>
</dbReference>
<dbReference type="AlphaFoldDB" id="A0A5J5GAK3"/>
<comment type="caution">
    <text evidence="1">The sequence shown here is derived from an EMBL/GenBank/DDBJ whole genome shotgun (WGS) entry which is preliminary data.</text>
</comment>
<dbReference type="OrthoDB" id="510867at2"/>
<dbReference type="RefSeq" id="WP_150457993.1">
    <property type="nucleotide sequence ID" value="NZ_VYKK01000012.1"/>
</dbReference>
<gene>
    <name evidence="1" type="ORF">F4V43_09415</name>
</gene>
<keyword evidence="2" id="KW-1185">Reference proteome</keyword>
<protein>
    <submittedName>
        <fullName evidence="1">Uncharacterized protein</fullName>
    </submittedName>
</protein>
<evidence type="ECO:0000313" key="1">
    <source>
        <dbReference type="EMBL" id="KAA9004842.1"/>
    </source>
</evidence>